<gene>
    <name evidence="1" type="ORF">DA103_05155</name>
</gene>
<dbReference type="Proteomes" id="UP000241614">
    <property type="component" value="Unassembled WGS sequence"/>
</dbReference>
<name>A0A2T4Y2Y2_ENTCL</name>
<organism evidence="1 2">
    <name type="scientific">Enterobacter cloacae</name>
    <dbReference type="NCBI Taxonomy" id="550"/>
    <lineage>
        <taxon>Bacteria</taxon>
        <taxon>Pseudomonadati</taxon>
        <taxon>Pseudomonadota</taxon>
        <taxon>Gammaproteobacteria</taxon>
        <taxon>Enterobacterales</taxon>
        <taxon>Enterobacteriaceae</taxon>
        <taxon>Enterobacter</taxon>
        <taxon>Enterobacter cloacae complex</taxon>
    </lineage>
</organism>
<evidence type="ECO:0000313" key="1">
    <source>
        <dbReference type="EMBL" id="PTM36553.1"/>
    </source>
</evidence>
<reference evidence="1 2" key="1">
    <citation type="submission" date="2018-04" db="EMBL/GenBank/DDBJ databases">
        <title>Genome sequencing reveals highly heavy metal resistance and biotechnology application of the novel Enterobacter cloacae amazonensis isolated from wastewater river in Manaus - Amazonas.</title>
        <authorList>
            <person name="Astolfi M.C.T."/>
            <person name="Carvalho E.B.D.S."/>
            <person name="Lacerda L.B."/>
            <person name="Pinto M.V."/>
            <person name="Nogueira V.B."/>
            <person name="Barros A.M."/>
            <person name="Astolfi-Filho S."/>
        </authorList>
    </citation>
    <scope>NUCLEOTIDE SEQUENCE [LARGE SCALE GENOMIC DNA]</scope>
    <source>
        <strain evidence="2">amazonensis</strain>
    </source>
</reference>
<protein>
    <submittedName>
        <fullName evidence="1">Uncharacterized protein</fullName>
    </submittedName>
</protein>
<sequence length="63" mass="7539">MRYPLISRRLNVAWYAGYYVAAFCMSQLDEKRRLLYWKFRRTIRANLGLTVVCCTLIAHSHKN</sequence>
<comment type="caution">
    <text evidence="1">The sequence shown here is derived from an EMBL/GenBank/DDBJ whole genome shotgun (WGS) entry which is preliminary data.</text>
</comment>
<proteinExistence type="predicted"/>
<dbReference type="EMBL" id="PZPP01000008">
    <property type="protein sequence ID" value="PTM36553.1"/>
    <property type="molecule type" value="Genomic_DNA"/>
</dbReference>
<dbReference type="AlphaFoldDB" id="A0A2T4Y2Y2"/>
<accession>A0A2T4Y2Y2</accession>
<evidence type="ECO:0000313" key="2">
    <source>
        <dbReference type="Proteomes" id="UP000241614"/>
    </source>
</evidence>